<keyword evidence="8 9" id="KW-0472">Membrane</keyword>
<dbReference type="GO" id="GO:0005524">
    <property type="term" value="F:ATP binding"/>
    <property type="evidence" value="ECO:0007669"/>
    <property type="project" value="UniProtKB-KW"/>
</dbReference>
<keyword evidence="13" id="KW-1185">Reference proteome</keyword>
<dbReference type="InterPro" id="IPR039421">
    <property type="entry name" value="Type_1_exporter"/>
</dbReference>
<keyword evidence="5" id="KW-0547">Nucleotide-binding</keyword>
<dbReference type="InterPro" id="IPR027417">
    <property type="entry name" value="P-loop_NTPase"/>
</dbReference>
<name>A0A545SLQ1_9RHOB</name>
<dbReference type="GO" id="GO:0034040">
    <property type="term" value="F:ATPase-coupled lipid transmembrane transporter activity"/>
    <property type="evidence" value="ECO:0007669"/>
    <property type="project" value="TreeGrafter"/>
</dbReference>
<organism evidence="12 13">
    <name type="scientific">Aliiroseovarius halocynthiae</name>
    <dbReference type="NCBI Taxonomy" id="985055"/>
    <lineage>
        <taxon>Bacteria</taxon>
        <taxon>Pseudomonadati</taxon>
        <taxon>Pseudomonadota</taxon>
        <taxon>Alphaproteobacteria</taxon>
        <taxon>Rhodobacterales</taxon>
        <taxon>Paracoccaceae</taxon>
        <taxon>Aliiroseovarius</taxon>
    </lineage>
</organism>
<dbReference type="AlphaFoldDB" id="A0A545SLQ1"/>
<sequence>MSAQISALRAVTAEFGSLKRLWALCGDLRSELRLALFFRVLQSFSLGLAYGGVIQVATHSMNGVPMSFGWAMQISLLMVLSLAGQLLFSYLSVRRAWDASFQVGKALRLSLMEHLKRLPMGFHLGRHKGDTATALTTDVSIIESFLSDAMAKIVQAIVLPVTVLGFIASQDVWFALTFLISVVTALPVAIYIGVKFGSIGAERQEVQANAGAVMIEYVQGIRVIRAFNQIARGQEMFRAALDQFRAISIQMVLLLTLPMLSFVIVVMLGVPVVAAASGMRLDSLQPSTLVTILMLSFAVYAPLINLVAVLERIRIADASLGRLDQILQEKPLPVIAGQPAPTSSSVSFEDVSFCYDDGPEVLSHVSFDVPANSMTAIVGPSGSGKTTILSLLARFWDVTAGTVSIGGTDLRHLEVTQLNALISVVFQDVYLFSGSIKDNIAAARPDATQAEIEAAARAAQAHEFICELPDGYDTDVGEGGARLSGGERQRVSIARAILKDAPIVLLDEATAALDPSNDRALQEALAELTRNKTLIVVAHKLSTIEAADQILVLEAGKIIERGTHTELVSQEGLYARMNARKTDAKNWRIT</sequence>
<accession>A0A545SLQ1</accession>
<evidence type="ECO:0000256" key="8">
    <source>
        <dbReference type="ARBA" id="ARBA00023136"/>
    </source>
</evidence>
<dbReference type="SMART" id="SM00382">
    <property type="entry name" value="AAA"/>
    <property type="match status" value="1"/>
</dbReference>
<dbReference type="PROSITE" id="PS50893">
    <property type="entry name" value="ABC_TRANSPORTER_2"/>
    <property type="match status" value="1"/>
</dbReference>
<keyword evidence="3" id="KW-1003">Cell membrane</keyword>
<dbReference type="InterPro" id="IPR017871">
    <property type="entry name" value="ABC_transporter-like_CS"/>
</dbReference>
<feature type="transmembrane region" description="Helical" evidence="9">
    <location>
        <begin position="36"/>
        <end position="58"/>
    </location>
</feature>
<evidence type="ECO:0000256" key="7">
    <source>
        <dbReference type="ARBA" id="ARBA00022989"/>
    </source>
</evidence>
<dbReference type="CDD" id="cd07346">
    <property type="entry name" value="ABC_6TM_exporters"/>
    <property type="match status" value="1"/>
</dbReference>
<reference evidence="12 13" key="1">
    <citation type="submission" date="2019-06" db="EMBL/GenBank/DDBJ databases">
        <title>A novel species of marine bacteria.</title>
        <authorList>
            <person name="Wang Y."/>
        </authorList>
    </citation>
    <scope>NUCLEOTIDE SEQUENCE [LARGE SCALE GENOMIC DNA]</scope>
    <source>
        <strain evidence="12 13">MA1-10</strain>
    </source>
</reference>
<feature type="domain" description="ABC transmembrane type-1" evidence="11">
    <location>
        <begin position="34"/>
        <end position="313"/>
    </location>
</feature>
<evidence type="ECO:0000256" key="1">
    <source>
        <dbReference type="ARBA" id="ARBA00004651"/>
    </source>
</evidence>
<dbReference type="RefSeq" id="WP_142854847.1">
    <property type="nucleotide sequence ID" value="NZ_FXWW01000010.1"/>
</dbReference>
<dbReference type="OrthoDB" id="9806127at2"/>
<dbReference type="PANTHER" id="PTHR24221:SF397">
    <property type="entry name" value="ABC TRANSPORTER, ATP-BINDING TRANSMEMBRANE PROTEIN"/>
    <property type="match status" value="1"/>
</dbReference>
<evidence type="ECO:0000256" key="9">
    <source>
        <dbReference type="SAM" id="Phobius"/>
    </source>
</evidence>
<dbReference type="InterPro" id="IPR011527">
    <property type="entry name" value="ABC1_TM_dom"/>
</dbReference>
<comment type="subcellular location">
    <subcellularLocation>
        <location evidence="1">Cell membrane</location>
        <topology evidence="1">Multi-pass membrane protein</topology>
    </subcellularLocation>
</comment>
<feature type="transmembrane region" description="Helical" evidence="9">
    <location>
        <begin position="70"/>
        <end position="91"/>
    </location>
</feature>
<evidence type="ECO:0000256" key="2">
    <source>
        <dbReference type="ARBA" id="ARBA00022448"/>
    </source>
</evidence>
<dbReference type="Proteomes" id="UP000315816">
    <property type="component" value="Unassembled WGS sequence"/>
</dbReference>
<feature type="transmembrane region" description="Helical" evidence="9">
    <location>
        <begin position="149"/>
        <end position="167"/>
    </location>
</feature>
<feature type="transmembrane region" description="Helical" evidence="9">
    <location>
        <begin position="252"/>
        <end position="276"/>
    </location>
</feature>
<dbReference type="Gene3D" id="1.20.1560.10">
    <property type="entry name" value="ABC transporter type 1, transmembrane domain"/>
    <property type="match status" value="1"/>
</dbReference>
<feature type="transmembrane region" description="Helical" evidence="9">
    <location>
        <begin position="173"/>
        <end position="194"/>
    </location>
</feature>
<dbReference type="InterPro" id="IPR036640">
    <property type="entry name" value="ABC1_TM_sf"/>
</dbReference>
<protein>
    <submittedName>
        <fullName evidence="12">ABC transporter ATP-binding protein</fullName>
    </submittedName>
</protein>
<proteinExistence type="predicted"/>
<dbReference type="InterPro" id="IPR003593">
    <property type="entry name" value="AAA+_ATPase"/>
</dbReference>
<evidence type="ECO:0000313" key="13">
    <source>
        <dbReference type="Proteomes" id="UP000315816"/>
    </source>
</evidence>
<comment type="caution">
    <text evidence="12">The sequence shown here is derived from an EMBL/GenBank/DDBJ whole genome shotgun (WGS) entry which is preliminary data.</text>
</comment>
<evidence type="ECO:0000313" key="12">
    <source>
        <dbReference type="EMBL" id="TQV65766.1"/>
    </source>
</evidence>
<evidence type="ECO:0000256" key="4">
    <source>
        <dbReference type="ARBA" id="ARBA00022692"/>
    </source>
</evidence>
<dbReference type="GO" id="GO:0140359">
    <property type="term" value="F:ABC-type transporter activity"/>
    <property type="evidence" value="ECO:0007669"/>
    <property type="project" value="InterPro"/>
</dbReference>
<dbReference type="Gene3D" id="3.40.50.300">
    <property type="entry name" value="P-loop containing nucleotide triphosphate hydrolases"/>
    <property type="match status" value="1"/>
</dbReference>
<dbReference type="Pfam" id="PF00005">
    <property type="entry name" value="ABC_tran"/>
    <property type="match status" value="1"/>
</dbReference>
<dbReference type="PANTHER" id="PTHR24221">
    <property type="entry name" value="ATP-BINDING CASSETTE SUB-FAMILY B"/>
    <property type="match status" value="1"/>
</dbReference>
<keyword evidence="7 9" id="KW-1133">Transmembrane helix</keyword>
<evidence type="ECO:0000256" key="3">
    <source>
        <dbReference type="ARBA" id="ARBA00022475"/>
    </source>
</evidence>
<dbReference type="EMBL" id="VICH01000016">
    <property type="protein sequence ID" value="TQV65766.1"/>
    <property type="molecule type" value="Genomic_DNA"/>
</dbReference>
<dbReference type="GO" id="GO:0016887">
    <property type="term" value="F:ATP hydrolysis activity"/>
    <property type="evidence" value="ECO:0007669"/>
    <property type="project" value="InterPro"/>
</dbReference>
<dbReference type="GO" id="GO:0005886">
    <property type="term" value="C:plasma membrane"/>
    <property type="evidence" value="ECO:0007669"/>
    <property type="project" value="UniProtKB-SubCell"/>
</dbReference>
<dbReference type="InterPro" id="IPR003439">
    <property type="entry name" value="ABC_transporter-like_ATP-bd"/>
</dbReference>
<dbReference type="Pfam" id="PF00664">
    <property type="entry name" value="ABC_membrane"/>
    <property type="match status" value="1"/>
</dbReference>
<dbReference type="SUPFAM" id="SSF90123">
    <property type="entry name" value="ABC transporter transmembrane region"/>
    <property type="match status" value="1"/>
</dbReference>
<feature type="domain" description="ABC transporter" evidence="10">
    <location>
        <begin position="346"/>
        <end position="580"/>
    </location>
</feature>
<feature type="transmembrane region" description="Helical" evidence="9">
    <location>
        <begin position="288"/>
        <end position="310"/>
    </location>
</feature>
<gene>
    <name evidence="12" type="ORF">FIL88_15820</name>
</gene>
<dbReference type="PROSITE" id="PS50929">
    <property type="entry name" value="ABC_TM1F"/>
    <property type="match status" value="1"/>
</dbReference>
<evidence type="ECO:0000256" key="5">
    <source>
        <dbReference type="ARBA" id="ARBA00022741"/>
    </source>
</evidence>
<evidence type="ECO:0000259" key="10">
    <source>
        <dbReference type="PROSITE" id="PS50893"/>
    </source>
</evidence>
<evidence type="ECO:0000259" key="11">
    <source>
        <dbReference type="PROSITE" id="PS50929"/>
    </source>
</evidence>
<evidence type="ECO:0000256" key="6">
    <source>
        <dbReference type="ARBA" id="ARBA00022840"/>
    </source>
</evidence>
<keyword evidence="4 9" id="KW-0812">Transmembrane</keyword>
<dbReference type="FunFam" id="3.40.50.300:FF:000221">
    <property type="entry name" value="Multidrug ABC transporter ATP-binding protein"/>
    <property type="match status" value="1"/>
</dbReference>
<keyword evidence="6 12" id="KW-0067">ATP-binding</keyword>
<keyword evidence="2" id="KW-0813">Transport</keyword>
<dbReference type="PROSITE" id="PS00211">
    <property type="entry name" value="ABC_TRANSPORTER_1"/>
    <property type="match status" value="1"/>
</dbReference>
<dbReference type="SUPFAM" id="SSF52540">
    <property type="entry name" value="P-loop containing nucleoside triphosphate hydrolases"/>
    <property type="match status" value="1"/>
</dbReference>